<name>A0A1M5L5Q9_9RHOB</name>
<dbReference type="AlphaFoldDB" id="A0A1M5L5Q9"/>
<reference evidence="3 4" key="1">
    <citation type="submission" date="2016-11" db="EMBL/GenBank/DDBJ databases">
        <authorList>
            <person name="Jaros S."/>
            <person name="Januszkiewicz K."/>
            <person name="Wedrychowicz H."/>
        </authorList>
    </citation>
    <scope>NUCLEOTIDE SEQUENCE [LARGE SCALE GENOMIC DNA]</scope>
    <source>
        <strain evidence="3 4">DSM 28715</strain>
    </source>
</reference>
<dbReference type="Proteomes" id="UP000184074">
    <property type="component" value="Unassembled WGS sequence"/>
</dbReference>
<dbReference type="RefSeq" id="WP_083526149.1">
    <property type="nucleotide sequence ID" value="NZ_FQXB01000001.1"/>
</dbReference>
<dbReference type="EMBL" id="FQXB01000001">
    <property type="protein sequence ID" value="SHG60357.1"/>
    <property type="molecule type" value="Genomic_DNA"/>
</dbReference>
<gene>
    <name evidence="3" type="ORF">SAMN05444003_0118</name>
</gene>
<feature type="chain" id="PRO_5012522336" evidence="2">
    <location>
        <begin position="31"/>
        <end position="320"/>
    </location>
</feature>
<dbReference type="InterPro" id="IPR013424">
    <property type="entry name" value="Ice-binding_C"/>
</dbReference>
<sequence length="320" mass="34928">MRPKHFPLKNAVSVLALSAASVVMATSANAVTIDGVLDQGFTDHYEWITTGYWVTDGDGKKKDKKKGDDTGDSADAVTSGTTDIYWKEDGDNLFVFVEVPQEAKDTTWGTDVNLDYGKALDFDDATHSEDVRFDLSFNEDGGGTGKEKGKKKDGEDIHISYNLIDGIGKDSEGIEAGAELFNDVATDVKTSLHYLYANFPDNVGKEKNSNFSHPDWYPTMAFEFAFSILKIESKAGTFYDDAESGDFDSVAFINDLAGNFTYHLSPSLNGSKQDLVPDPDKPPDGPSPISPVPVPASIPLLLSGIGGMWFMFRRRKTISD</sequence>
<keyword evidence="4" id="KW-1185">Reference proteome</keyword>
<protein>
    <submittedName>
        <fullName evidence="3">VPLPA-CTERM protein sorting domain-containing protein</fullName>
    </submittedName>
</protein>
<evidence type="ECO:0000313" key="4">
    <source>
        <dbReference type="Proteomes" id="UP000184074"/>
    </source>
</evidence>
<feature type="region of interest" description="Disordered" evidence="1">
    <location>
        <begin position="271"/>
        <end position="291"/>
    </location>
</feature>
<evidence type="ECO:0000313" key="3">
    <source>
        <dbReference type="EMBL" id="SHG60357.1"/>
    </source>
</evidence>
<accession>A0A1M5L5Q9</accession>
<feature type="signal peptide" evidence="2">
    <location>
        <begin position="1"/>
        <end position="30"/>
    </location>
</feature>
<organism evidence="3 4">
    <name type="scientific">Cognatiyoonia sediminum</name>
    <dbReference type="NCBI Taxonomy" id="1508389"/>
    <lineage>
        <taxon>Bacteria</taxon>
        <taxon>Pseudomonadati</taxon>
        <taxon>Pseudomonadota</taxon>
        <taxon>Alphaproteobacteria</taxon>
        <taxon>Rhodobacterales</taxon>
        <taxon>Paracoccaceae</taxon>
        <taxon>Cognatiyoonia</taxon>
    </lineage>
</organism>
<evidence type="ECO:0000256" key="2">
    <source>
        <dbReference type="SAM" id="SignalP"/>
    </source>
</evidence>
<evidence type="ECO:0000256" key="1">
    <source>
        <dbReference type="SAM" id="MobiDB-lite"/>
    </source>
</evidence>
<dbReference type="NCBIfam" id="TIGR02595">
    <property type="entry name" value="PEP_CTERM"/>
    <property type="match status" value="1"/>
</dbReference>
<keyword evidence="2" id="KW-0732">Signal</keyword>
<proteinExistence type="predicted"/>